<dbReference type="PROSITE" id="PS51186">
    <property type="entry name" value="GNAT"/>
    <property type="match status" value="1"/>
</dbReference>
<dbReference type="InterPro" id="IPR000182">
    <property type="entry name" value="GNAT_dom"/>
</dbReference>
<organism evidence="2 3">
    <name type="scientific">Vibrio ishigakensis</name>
    <dbReference type="NCBI Taxonomy" id="1481914"/>
    <lineage>
        <taxon>Bacteria</taxon>
        <taxon>Pseudomonadati</taxon>
        <taxon>Pseudomonadota</taxon>
        <taxon>Gammaproteobacteria</taxon>
        <taxon>Vibrionales</taxon>
        <taxon>Vibrionaceae</taxon>
        <taxon>Vibrio</taxon>
    </lineage>
</organism>
<dbReference type="Gene3D" id="3.40.630.30">
    <property type="match status" value="1"/>
</dbReference>
<evidence type="ECO:0000313" key="3">
    <source>
        <dbReference type="Proteomes" id="UP000031666"/>
    </source>
</evidence>
<reference evidence="2 3" key="2">
    <citation type="submission" date="2015-01" db="EMBL/GenBank/DDBJ databases">
        <authorList>
            <consortium name="NBRP consortium"/>
            <person name="Sawabe T."/>
            <person name="Meirelles P."/>
            <person name="Feng G."/>
            <person name="Sayaka M."/>
            <person name="Hattori M."/>
            <person name="Ohkuma M."/>
        </authorList>
    </citation>
    <scope>NUCLEOTIDE SEQUENCE [LARGE SCALE GENOMIC DNA]</scope>
    <source>
        <strain evidence="3">JCM 19241</strain>
    </source>
</reference>
<protein>
    <submittedName>
        <fullName evidence="2">Histone acetyltransferase HPA2</fullName>
    </submittedName>
</protein>
<feature type="domain" description="N-acetyltransferase" evidence="1">
    <location>
        <begin position="1"/>
        <end position="70"/>
    </location>
</feature>
<accession>A0A0B8QIZ3</accession>
<dbReference type="Pfam" id="PF00583">
    <property type="entry name" value="Acetyltransf_1"/>
    <property type="match status" value="1"/>
</dbReference>
<evidence type="ECO:0000313" key="2">
    <source>
        <dbReference type="EMBL" id="GAM75108.1"/>
    </source>
</evidence>
<dbReference type="EMBL" id="BBSC01000003">
    <property type="protein sequence ID" value="GAM75108.1"/>
    <property type="molecule type" value="Genomic_DNA"/>
</dbReference>
<dbReference type="STRING" id="1481914.JCM19241_1451"/>
<proteinExistence type="predicted"/>
<name>A0A0B8QIZ3_9VIBR</name>
<dbReference type="SUPFAM" id="SSF55729">
    <property type="entry name" value="Acyl-CoA N-acyltransferases (Nat)"/>
    <property type="match status" value="1"/>
</dbReference>
<gene>
    <name evidence="2" type="ORF">JCM19241_1451</name>
</gene>
<dbReference type="Proteomes" id="UP000031666">
    <property type="component" value="Unassembled WGS sequence"/>
</dbReference>
<reference evidence="2 3" key="1">
    <citation type="submission" date="2015-01" db="EMBL/GenBank/DDBJ databases">
        <title>Vibrio sp. C94 JCM 19241 whole genome shotgun sequence.</title>
        <authorList>
            <person name="Sawabe T."/>
            <person name="Meirelles P."/>
            <person name="Feng G."/>
            <person name="Sayaka M."/>
            <person name="Hattori M."/>
            <person name="Ohkuma M."/>
        </authorList>
    </citation>
    <scope>NUCLEOTIDE SEQUENCE [LARGE SCALE GENOMIC DNA]</scope>
    <source>
        <strain evidence="3">JCM 19241</strain>
    </source>
</reference>
<dbReference type="AlphaFoldDB" id="A0A0B8QIZ3"/>
<dbReference type="InterPro" id="IPR016181">
    <property type="entry name" value="Acyl_CoA_acyltransferase"/>
</dbReference>
<comment type="caution">
    <text evidence="2">The sequence shown here is derived from an EMBL/GenBank/DDBJ whole genome shotgun (WGS) entry which is preliminary data.</text>
</comment>
<evidence type="ECO:0000259" key="1">
    <source>
        <dbReference type="PROSITE" id="PS51186"/>
    </source>
</evidence>
<sequence>MLILFAGYQGQGLGKGVMQLIETSALRSQKTSVTLSSFTRNQSAIRFYQKLNYQIIEQDSDFISMQKLILN</sequence>
<keyword evidence="2" id="KW-0808">Transferase</keyword>
<dbReference type="GO" id="GO:0016747">
    <property type="term" value="F:acyltransferase activity, transferring groups other than amino-acyl groups"/>
    <property type="evidence" value="ECO:0007669"/>
    <property type="project" value="InterPro"/>
</dbReference>